<evidence type="ECO:0000313" key="4">
    <source>
        <dbReference type="Proteomes" id="UP001165367"/>
    </source>
</evidence>
<protein>
    <submittedName>
        <fullName evidence="3">Alpha/beta hydrolase</fullName>
    </submittedName>
</protein>
<sequence>MTNKTQYRFLTVNGVEIFFREAGPADAPTLVLLHGYPTSSHMFRNLINDLSDRYHLIAPDYPGYGRSEQPPIAAFEYSFKNFASIVEGLLGQLGIEKYSLYLMDYGAPVGWTLASKYPEKIETLIVQNGCCYEEGLETFWDPIKALWKDRNDQDAIEKCRTFHSPEGLKWQYTHHVPDVDAISPDNWEIDLRHLLRPENDDIQIAMFYDYQNNVKQYPNWQAYLRKYDPEMLIVYGKDDYIFPGVGAEAYKKDVRNLEFHLYPTGHFALESFGGEIASTIRDFLDRKVARTAATKLQTEQTAG</sequence>
<dbReference type="RefSeq" id="WP_237872304.1">
    <property type="nucleotide sequence ID" value="NZ_JAKLTR010000007.1"/>
</dbReference>
<dbReference type="Proteomes" id="UP001165367">
    <property type="component" value="Unassembled WGS sequence"/>
</dbReference>
<dbReference type="GO" id="GO:0016787">
    <property type="term" value="F:hydrolase activity"/>
    <property type="evidence" value="ECO:0007669"/>
    <property type="project" value="UniProtKB-KW"/>
</dbReference>
<evidence type="ECO:0000256" key="1">
    <source>
        <dbReference type="ARBA" id="ARBA00022801"/>
    </source>
</evidence>
<dbReference type="Pfam" id="PF00561">
    <property type="entry name" value="Abhydrolase_1"/>
    <property type="match status" value="1"/>
</dbReference>
<dbReference type="EMBL" id="JAKLTR010000007">
    <property type="protein sequence ID" value="MCG2615184.1"/>
    <property type="molecule type" value="Genomic_DNA"/>
</dbReference>
<dbReference type="PANTHER" id="PTHR42977">
    <property type="entry name" value="HYDROLASE-RELATED"/>
    <property type="match status" value="1"/>
</dbReference>
<gene>
    <name evidence="3" type="ORF">LZZ85_12865</name>
</gene>
<reference evidence="3" key="1">
    <citation type="submission" date="2022-01" db="EMBL/GenBank/DDBJ databases">
        <authorList>
            <person name="Jo J.-H."/>
            <person name="Im W.-T."/>
        </authorList>
    </citation>
    <scope>NUCLEOTIDE SEQUENCE</scope>
    <source>
        <strain evidence="3">NA20</strain>
    </source>
</reference>
<name>A0ABS9KS78_9BACT</name>
<dbReference type="InterPro" id="IPR000073">
    <property type="entry name" value="AB_hydrolase_1"/>
</dbReference>
<dbReference type="InterPro" id="IPR051340">
    <property type="entry name" value="Haloalkane_dehalogenase"/>
</dbReference>
<comment type="caution">
    <text evidence="3">The sequence shown here is derived from an EMBL/GenBank/DDBJ whole genome shotgun (WGS) entry which is preliminary data.</text>
</comment>
<dbReference type="InterPro" id="IPR029058">
    <property type="entry name" value="AB_hydrolase_fold"/>
</dbReference>
<dbReference type="Gene3D" id="3.40.50.1820">
    <property type="entry name" value="alpha/beta hydrolase"/>
    <property type="match status" value="1"/>
</dbReference>
<dbReference type="SUPFAM" id="SSF53474">
    <property type="entry name" value="alpha/beta-Hydrolases"/>
    <property type="match status" value="1"/>
</dbReference>
<evidence type="ECO:0000313" key="3">
    <source>
        <dbReference type="EMBL" id="MCG2615184.1"/>
    </source>
</evidence>
<feature type="domain" description="AB hydrolase-1" evidence="2">
    <location>
        <begin position="28"/>
        <end position="270"/>
    </location>
</feature>
<keyword evidence="4" id="KW-1185">Reference proteome</keyword>
<accession>A0ABS9KS78</accession>
<keyword evidence="1 3" id="KW-0378">Hydrolase</keyword>
<dbReference type="PANTHER" id="PTHR42977:SF3">
    <property type="entry name" value="AB HYDROLASE-1 DOMAIN-CONTAINING PROTEIN"/>
    <property type="match status" value="1"/>
</dbReference>
<organism evidence="3 4">
    <name type="scientific">Terrimonas ginsenosidimutans</name>
    <dbReference type="NCBI Taxonomy" id="2908004"/>
    <lineage>
        <taxon>Bacteria</taxon>
        <taxon>Pseudomonadati</taxon>
        <taxon>Bacteroidota</taxon>
        <taxon>Chitinophagia</taxon>
        <taxon>Chitinophagales</taxon>
        <taxon>Chitinophagaceae</taxon>
        <taxon>Terrimonas</taxon>
    </lineage>
</organism>
<evidence type="ECO:0000259" key="2">
    <source>
        <dbReference type="Pfam" id="PF00561"/>
    </source>
</evidence>
<proteinExistence type="predicted"/>
<dbReference type="PRINTS" id="PR00111">
    <property type="entry name" value="ABHYDROLASE"/>
</dbReference>